<evidence type="ECO:0000259" key="8">
    <source>
        <dbReference type="Pfam" id="PF05157"/>
    </source>
</evidence>
<dbReference type="InterPro" id="IPR007831">
    <property type="entry name" value="T2SS_GspE_N"/>
</dbReference>
<comment type="subcellular location">
    <subcellularLocation>
        <location evidence="1">Membrane</location>
        <topology evidence="1">Multi-pass membrane protein</topology>
    </subcellularLocation>
</comment>
<dbReference type="PANTHER" id="PTHR43867">
    <property type="entry name" value="CELLULOSE SYNTHASE CATALYTIC SUBUNIT A [UDP-FORMING]"/>
    <property type="match status" value="1"/>
</dbReference>
<feature type="transmembrane region" description="Helical" evidence="7">
    <location>
        <begin position="213"/>
        <end position="234"/>
    </location>
</feature>
<evidence type="ECO:0000256" key="7">
    <source>
        <dbReference type="SAM" id="Phobius"/>
    </source>
</evidence>
<feature type="transmembrane region" description="Helical" evidence="7">
    <location>
        <begin position="579"/>
        <end position="599"/>
    </location>
</feature>
<name>A0ABQ5VT58_9RHOB</name>
<feature type="transmembrane region" description="Helical" evidence="7">
    <location>
        <begin position="544"/>
        <end position="567"/>
    </location>
</feature>
<dbReference type="Pfam" id="PF05157">
    <property type="entry name" value="MshEN"/>
    <property type="match status" value="1"/>
</dbReference>
<dbReference type="InterPro" id="IPR050321">
    <property type="entry name" value="Glycosyltr_2/OpgH_subfam"/>
</dbReference>
<evidence type="ECO:0000256" key="4">
    <source>
        <dbReference type="ARBA" id="ARBA00022692"/>
    </source>
</evidence>
<evidence type="ECO:0000313" key="10">
    <source>
        <dbReference type="EMBL" id="GLQ34561.1"/>
    </source>
</evidence>
<comment type="caution">
    <text evidence="10">The sequence shown here is derived from an EMBL/GenBank/DDBJ whole genome shotgun (WGS) entry which is preliminary data.</text>
</comment>
<evidence type="ECO:0000256" key="1">
    <source>
        <dbReference type="ARBA" id="ARBA00004141"/>
    </source>
</evidence>
<dbReference type="RefSeq" id="WP_284376389.1">
    <property type="nucleotide sequence ID" value="NZ_BSNN01000002.1"/>
</dbReference>
<dbReference type="Proteomes" id="UP001156694">
    <property type="component" value="Unassembled WGS sequence"/>
</dbReference>
<dbReference type="InterPro" id="IPR037257">
    <property type="entry name" value="T2SS_E_N_sf"/>
</dbReference>
<feature type="domain" description="Glycosyltransferase 2-like" evidence="9">
    <location>
        <begin position="337"/>
        <end position="554"/>
    </location>
</feature>
<feature type="domain" description="Type II secretion system protein GspE N-terminal" evidence="8">
    <location>
        <begin position="86"/>
        <end position="159"/>
    </location>
</feature>
<dbReference type="InterPro" id="IPR001173">
    <property type="entry name" value="Glyco_trans_2-like"/>
</dbReference>
<keyword evidence="11" id="KW-1185">Reference proteome</keyword>
<dbReference type="EMBL" id="BSNN01000002">
    <property type="protein sequence ID" value="GLQ34561.1"/>
    <property type="molecule type" value="Genomic_DNA"/>
</dbReference>
<dbReference type="PANTHER" id="PTHR43867:SF2">
    <property type="entry name" value="CELLULOSE SYNTHASE CATALYTIC SUBUNIT A [UDP-FORMING]"/>
    <property type="match status" value="1"/>
</dbReference>
<dbReference type="InterPro" id="IPR029044">
    <property type="entry name" value="Nucleotide-diphossugar_trans"/>
</dbReference>
<reference evidence="11" key="1">
    <citation type="journal article" date="2019" name="Int. J. Syst. Evol. Microbiol.">
        <title>The Global Catalogue of Microorganisms (GCM) 10K type strain sequencing project: providing services to taxonomists for standard genome sequencing and annotation.</title>
        <authorList>
            <consortium name="The Broad Institute Genomics Platform"/>
            <consortium name="The Broad Institute Genome Sequencing Center for Infectious Disease"/>
            <person name="Wu L."/>
            <person name="Ma J."/>
        </authorList>
    </citation>
    <scope>NUCLEOTIDE SEQUENCE [LARGE SCALE GENOMIC DNA]</scope>
    <source>
        <strain evidence="11">NBRC 110140</strain>
    </source>
</reference>
<evidence type="ECO:0000256" key="2">
    <source>
        <dbReference type="ARBA" id="ARBA00022676"/>
    </source>
</evidence>
<evidence type="ECO:0000256" key="6">
    <source>
        <dbReference type="ARBA" id="ARBA00023136"/>
    </source>
</evidence>
<keyword evidence="4 7" id="KW-0812">Transmembrane</keyword>
<sequence>MYQSVFPKLTQKAPKIEAKPRQPARLGDILVENGQIGPNTLAKALALQNHEEAQLGQILMVNNEINSDDLGSALAQQHQMAFENIDTQIDPALYALPFSARVMLEHSFVPLSLRKNTVEIATCTPHSINMICELCEKFGLTPRFALASRPKIHNRIASLAEHDLACLAENACPEERSCRRFFLLERRLMALACIFATLFAFFGIGILPEVTFTLILLIFLGNSLLKFTCLLAALRAPPPPVPVAKFPKKLEKVSILVPLLHEKEIVGRLIPRLEKINYPKELLEICLICEASDSITRTAIDQATLPPHFRVMVTPKGSIETKPRALNYAMEFCNGSIIAVYDAEDAPETDQVFKAVKHLQHCDPRVVCVQARLDFFNQSTNWLSRCFTIEYAMLFRVVLRGLQRLDIPIPLGGTSMFLRKSALDSLGRWDAHNVTEDADLGIRIYRAGLRVECLDSTTYEEANYRFIPWVKQRSRWLKGFFMTWVTHMRRPLQLHRDLGLKGAIGFHILLLNTLLTYLAIPFALPLWVLSFGVDLPFAPDSLDWFIPLMILLFFLGEPMLFLVGYVATDTAKHKSLRRGLFTMFAYWPLASFAAFKALYEIAFAPAFWDKTEHGLVDAEYADEIANLTPVKEDSDEYVQGVLDVLALKKTGTIS</sequence>
<evidence type="ECO:0000256" key="5">
    <source>
        <dbReference type="ARBA" id="ARBA00022989"/>
    </source>
</evidence>
<feature type="transmembrane region" description="Helical" evidence="7">
    <location>
        <begin position="498"/>
        <end position="524"/>
    </location>
</feature>
<dbReference type="SUPFAM" id="SSF53448">
    <property type="entry name" value="Nucleotide-diphospho-sugar transferases"/>
    <property type="match status" value="1"/>
</dbReference>
<keyword evidence="6 7" id="KW-0472">Membrane</keyword>
<keyword evidence="5 7" id="KW-1133">Transmembrane helix</keyword>
<evidence type="ECO:0000256" key="3">
    <source>
        <dbReference type="ARBA" id="ARBA00022679"/>
    </source>
</evidence>
<organism evidence="10 11">
    <name type="scientific">Amylibacter marinus</name>
    <dbReference type="NCBI Taxonomy" id="1475483"/>
    <lineage>
        <taxon>Bacteria</taxon>
        <taxon>Pseudomonadati</taxon>
        <taxon>Pseudomonadota</taxon>
        <taxon>Alphaproteobacteria</taxon>
        <taxon>Rhodobacterales</taxon>
        <taxon>Paracoccaceae</taxon>
        <taxon>Amylibacter</taxon>
    </lineage>
</organism>
<keyword evidence="2" id="KW-0328">Glycosyltransferase</keyword>
<accession>A0ABQ5VT58</accession>
<gene>
    <name evidence="10" type="ORF">GCM10007939_08440</name>
</gene>
<proteinExistence type="predicted"/>
<evidence type="ECO:0000259" key="9">
    <source>
        <dbReference type="Pfam" id="PF13632"/>
    </source>
</evidence>
<evidence type="ECO:0000313" key="11">
    <source>
        <dbReference type="Proteomes" id="UP001156694"/>
    </source>
</evidence>
<dbReference type="GO" id="GO:0016740">
    <property type="term" value="F:transferase activity"/>
    <property type="evidence" value="ECO:0007669"/>
    <property type="project" value="UniProtKB-KW"/>
</dbReference>
<dbReference type="Gene3D" id="3.90.550.10">
    <property type="entry name" value="Spore Coat Polysaccharide Biosynthesis Protein SpsA, Chain A"/>
    <property type="match status" value="1"/>
</dbReference>
<dbReference type="SUPFAM" id="SSF160246">
    <property type="entry name" value="EspE N-terminal domain-like"/>
    <property type="match status" value="1"/>
</dbReference>
<feature type="transmembrane region" description="Helical" evidence="7">
    <location>
        <begin position="188"/>
        <end position="207"/>
    </location>
</feature>
<protein>
    <submittedName>
        <fullName evidence="10">Glycosyl transferase</fullName>
    </submittedName>
</protein>
<keyword evidence="3 10" id="KW-0808">Transferase</keyword>
<dbReference type="Pfam" id="PF13632">
    <property type="entry name" value="Glyco_trans_2_3"/>
    <property type="match status" value="1"/>
</dbReference>